<reference evidence="2" key="1">
    <citation type="journal article" date="2014" name="Int. J. Syst. Evol. Microbiol.">
        <title>Complete genome sequence of Corynebacterium casei LMG S-19264T (=DSM 44701T), isolated from a smear-ripened cheese.</title>
        <authorList>
            <consortium name="US DOE Joint Genome Institute (JGI-PGF)"/>
            <person name="Walter F."/>
            <person name="Albersmeier A."/>
            <person name="Kalinowski J."/>
            <person name="Ruckert C."/>
        </authorList>
    </citation>
    <scope>NUCLEOTIDE SEQUENCE</scope>
    <source>
        <strain evidence="2">CGMCC 1.12726</strain>
    </source>
</reference>
<accession>A0A917FJ73</accession>
<dbReference type="PANTHER" id="PTHR34385">
    <property type="entry name" value="D-ALANYL-D-ALANINE CARBOXYPEPTIDASE"/>
    <property type="match status" value="1"/>
</dbReference>
<dbReference type="InterPro" id="IPR003709">
    <property type="entry name" value="VanY-like_core_dom"/>
</dbReference>
<reference evidence="2" key="2">
    <citation type="submission" date="2020-09" db="EMBL/GenBank/DDBJ databases">
        <authorList>
            <person name="Sun Q."/>
            <person name="Zhou Y."/>
        </authorList>
    </citation>
    <scope>NUCLEOTIDE SEQUENCE</scope>
    <source>
        <strain evidence="2">CGMCC 1.12726</strain>
    </source>
</reference>
<dbReference type="InterPro" id="IPR052179">
    <property type="entry name" value="DD-CPase-like"/>
</dbReference>
<evidence type="ECO:0000259" key="1">
    <source>
        <dbReference type="Pfam" id="PF02557"/>
    </source>
</evidence>
<dbReference type="Proteomes" id="UP000632858">
    <property type="component" value="Unassembled WGS sequence"/>
</dbReference>
<evidence type="ECO:0000313" key="2">
    <source>
        <dbReference type="EMBL" id="GGF83790.1"/>
    </source>
</evidence>
<proteinExistence type="predicted"/>
<sequence length="264" mass="29455">MLTPPEYRLINGRVYDAVPACLYRAHGNAQARQLASADWLVRDRRDGRYVATLHHGRARFFLRNSRPRPRADALDELLFDAAAGSGLRPVSDLEPLLAELGLDVLEYAERSGLAPVAEPVQLEYAGRDRYRRPLWLDYDAAKAWRRMRAAAGGDGVILDAISGFRSAHYQMGIFRRKLARGLTVSDILQVNTAPGFSEHHSGHALDIGTPGEPPAEERFEATAAFAWLQARAGAFGFGMSYPRGNRHGIAYEPWHWCWSEDAQS</sequence>
<dbReference type="EMBL" id="BMFO01000001">
    <property type="protein sequence ID" value="GGF83790.1"/>
    <property type="molecule type" value="Genomic_DNA"/>
</dbReference>
<feature type="domain" description="D-alanyl-D-alanine carboxypeptidase-like core" evidence="1">
    <location>
        <begin position="136"/>
        <end position="258"/>
    </location>
</feature>
<dbReference type="SUPFAM" id="SSF55166">
    <property type="entry name" value="Hedgehog/DD-peptidase"/>
    <property type="match status" value="1"/>
</dbReference>
<gene>
    <name evidence="2" type="ORF">GCM10010960_02360</name>
</gene>
<keyword evidence="3" id="KW-1185">Reference proteome</keyword>
<dbReference type="AlphaFoldDB" id="A0A917FJ73"/>
<dbReference type="GO" id="GO:0006508">
    <property type="term" value="P:proteolysis"/>
    <property type="evidence" value="ECO:0007669"/>
    <property type="project" value="InterPro"/>
</dbReference>
<comment type="caution">
    <text evidence="2">The sequence shown here is derived from an EMBL/GenBank/DDBJ whole genome shotgun (WGS) entry which is preliminary data.</text>
</comment>
<evidence type="ECO:0000313" key="3">
    <source>
        <dbReference type="Proteomes" id="UP000632858"/>
    </source>
</evidence>
<dbReference type="GO" id="GO:0008233">
    <property type="term" value="F:peptidase activity"/>
    <property type="evidence" value="ECO:0007669"/>
    <property type="project" value="InterPro"/>
</dbReference>
<name>A0A917FJ73_9GAMM</name>
<dbReference type="InterPro" id="IPR009045">
    <property type="entry name" value="Zn_M74/Hedgehog-like"/>
</dbReference>
<dbReference type="PANTHER" id="PTHR34385:SF1">
    <property type="entry name" value="PEPTIDOGLYCAN L-ALANYL-D-GLUTAMATE ENDOPEPTIDASE CWLK"/>
    <property type="match status" value="1"/>
</dbReference>
<protein>
    <recommendedName>
        <fullName evidence="1">D-alanyl-D-alanine carboxypeptidase-like core domain-containing protein</fullName>
    </recommendedName>
</protein>
<dbReference type="InterPro" id="IPR058193">
    <property type="entry name" value="VanY/YodJ_core_dom"/>
</dbReference>
<organism evidence="2 3">
    <name type="scientific">Arenimonas maotaiensis</name>
    <dbReference type="NCBI Taxonomy" id="1446479"/>
    <lineage>
        <taxon>Bacteria</taxon>
        <taxon>Pseudomonadati</taxon>
        <taxon>Pseudomonadota</taxon>
        <taxon>Gammaproteobacteria</taxon>
        <taxon>Lysobacterales</taxon>
        <taxon>Lysobacteraceae</taxon>
        <taxon>Arenimonas</taxon>
    </lineage>
</organism>
<dbReference type="RefSeq" id="WP_188446894.1">
    <property type="nucleotide sequence ID" value="NZ_BMFO01000001.1"/>
</dbReference>
<dbReference type="CDD" id="cd14852">
    <property type="entry name" value="LD-carboxypeptidase"/>
    <property type="match status" value="1"/>
</dbReference>
<dbReference type="Pfam" id="PF02557">
    <property type="entry name" value="VanY"/>
    <property type="match status" value="1"/>
</dbReference>
<dbReference type="Gene3D" id="3.30.1380.10">
    <property type="match status" value="1"/>
</dbReference>